<feature type="repeat" description="PPR" evidence="3">
    <location>
        <begin position="54"/>
        <end position="88"/>
    </location>
</feature>
<dbReference type="PANTHER" id="PTHR47933">
    <property type="entry name" value="PENTATRICOPEPTIDE REPEAT-CONTAINING PROTEIN 1, MITOCHONDRIAL"/>
    <property type="match status" value="1"/>
</dbReference>
<gene>
    <name evidence="4" type="ORF">OIU84_007285</name>
</gene>
<dbReference type="PROSITE" id="PS51375">
    <property type="entry name" value="PPR"/>
    <property type="match status" value="2"/>
</dbReference>
<evidence type="ECO:0000256" key="2">
    <source>
        <dbReference type="ARBA" id="ARBA00022737"/>
    </source>
</evidence>
<evidence type="ECO:0000256" key="3">
    <source>
        <dbReference type="PROSITE-ProRule" id="PRU00708"/>
    </source>
</evidence>
<dbReference type="EMBL" id="JAPFFJ010000014">
    <property type="protein sequence ID" value="KAJ6410507.1"/>
    <property type="molecule type" value="Genomic_DNA"/>
</dbReference>
<feature type="repeat" description="PPR" evidence="3">
    <location>
        <begin position="19"/>
        <end position="53"/>
    </location>
</feature>
<dbReference type="AlphaFoldDB" id="A0AAD6JSR1"/>
<organism evidence="4 5">
    <name type="scientific">Salix udensis</name>
    <dbReference type="NCBI Taxonomy" id="889485"/>
    <lineage>
        <taxon>Eukaryota</taxon>
        <taxon>Viridiplantae</taxon>
        <taxon>Streptophyta</taxon>
        <taxon>Embryophyta</taxon>
        <taxon>Tracheophyta</taxon>
        <taxon>Spermatophyta</taxon>
        <taxon>Magnoliopsida</taxon>
        <taxon>eudicotyledons</taxon>
        <taxon>Gunneridae</taxon>
        <taxon>Pentapetalae</taxon>
        <taxon>rosids</taxon>
        <taxon>fabids</taxon>
        <taxon>Malpighiales</taxon>
        <taxon>Salicaceae</taxon>
        <taxon>Saliceae</taxon>
        <taxon>Salix</taxon>
    </lineage>
</organism>
<dbReference type="InterPro" id="IPR051240">
    <property type="entry name" value="Mito_RNA-Proc/Resp"/>
</dbReference>
<dbReference type="InterPro" id="IPR002885">
    <property type="entry name" value="PPR_rpt"/>
</dbReference>
<keyword evidence="2" id="KW-0677">Repeat</keyword>
<dbReference type="InterPro" id="IPR011990">
    <property type="entry name" value="TPR-like_helical_dom_sf"/>
</dbReference>
<dbReference type="PANTHER" id="PTHR47933:SF69">
    <property type="entry name" value="OS07G0513200 PROTEIN"/>
    <property type="match status" value="1"/>
</dbReference>
<dbReference type="Pfam" id="PF13041">
    <property type="entry name" value="PPR_2"/>
    <property type="match status" value="1"/>
</dbReference>
<dbReference type="Gene3D" id="1.25.40.10">
    <property type="entry name" value="Tetratricopeptide repeat domain"/>
    <property type="match status" value="1"/>
</dbReference>
<accession>A0AAD6JSR1</accession>
<evidence type="ECO:0000313" key="4">
    <source>
        <dbReference type="EMBL" id="KAJ6410507.1"/>
    </source>
</evidence>
<comment type="caution">
    <text evidence="4">The sequence shown here is derived from an EMBL/GenBank/DDBJ whole genome shotgun (WGS) entry which is preliminary data.</text>
</comment>
<keyword evidence="5" id="KW-1185">Reference proteome</keyword>
<dbReference type="Proteomes" id="UP001162972">
    <property type="component" value="Chromosome 15Z"/>
</dbReference>
<name>A0AAD6JSR1_9ROSI</name>
<proteinExistence type="inferred from homology"/>
<evidence type="ECO:0000313" key="5">
    <source>
        <dbReference type="Proteomes" id="UP001162972"/>
    </source>
</evidence>
<evidence type="ECO:0008006" key="6">
    <source>
        <dbReference type="Google" id="ProtNLM"/>
    </source>
</evidence>
<evidence type="ECO:0000256" key="1">
    <source>
        <dbReference type="ARBA" id="ARBA00007626"/>
    </source>
</evidence>
<dbReference type="GO" id="GO:0003729">
    <property type="term" value="F:mRNA binding"/>
    <property type="evidence" value="ECO:0007669"/>
    <property type="project" value="TreeGrafter"/>
</dbReference>
<sequence length="88" mass="9588">MQVADRHFKEMLGCGIAPNDVVCTALIDGHCKEGSTMEATSIFRCMLGQGGHPDVRTYSALIHGLLRNGKLQEAMELLSEFLEKGLVP</sequence>
<comment type="similarity">
    <text evidence="1">Belongs to the PPR family. P subfamily.</text>
</comment>
<protein>
    <recommendedName>
        <fullName evidence="6">Pentatricopeptide repeat-containing protein</fullName>
    </recommendedName>
</protein>
<reference evidence="4 5" key="1">
    <citation type="journal article" date="2023" name="Int. J. Mol. Sci.">
        <title>De Novo Assembly and Annotation of 11 Diverse Shrub Willow (Salix) Genomes Reveals Novel Gene Organization in Sex-Linked Regions.</title>
        <authorList>
            <person name="Hyden B."/>
            <person name="Feng K."/>
            <person name="Yates T.B."/>
            <person name="Jawdy S."/>
            <person name="Cereghino C."/>
            <person name="Smart L.B."/>
            <person name="Muchero W."/>
        </authorList>
    </citation>
    <scope>NUCLEOTIDE SEQUENCE [LARGE SCALE GENOMIC DNA]</scope>
    <source>
        <tissue evidence="4">Shoot tip</tissue>
    </source>
</reference>
<dbReference type="NCBIfam" id="TIGR00756">
    <property type="entry name" value="PPR"/>
    <property type="match status" value="2"/>
</dbReference>